<dbReference type="STRING" id="1129794.C427_5112"/>
<organism evidence="1 2">
    <name type="scientific">Paraglaciecola psychrophila 170</name>
    <dbReference type="NCBI Taxonomy" id="1129794"/>
    <lineage>
        <taxon>Bacteria</taxon>
        <taxon>Pseudomonadati</taxon>
        <taxon>Pseudomonadota</taxon>
        <taxon>Gammaproteobacteria</taxon>
        <taxon>Alteromonadales</taxon>
        <taxon>Alteromonadaceae</taxon>
        <taxon>Paraglaciecola</taxon>
    </lineage>
</organism>
<protein>
    <recommendedName>
        <fullName evidence="3">Transglutaminase-like domain-containing protein</fullName>
    </recommendedName>
</protein>
<evidence type="ECO:0000313" key="1">
    <source>
        <dbReference type="EMBL" id="AGH47211.1"/>
    </source>
</evidence>
<name>M4RUG9_9ALTE</name>
<dbReference type="HOGENOM" id="CLU_1377011_0_0_6"/>
<dbReference type="RefSeq" id="WP_015431325.1">
    <property type="nucleotide sequence ID" value="NC_020514.1"/>
</dbReference>
<accession>M4RUG9</accession>
<reference evidence="1 2" key="1">
    <citation type="journal article" date="2013" name="Genome Announc.">
        <title>Complete Genome Sequence of Glaciecola psychrophila Strain 170T.</title>
        <authorList>
            <person name="Yin J."/>
            <person name="Chen J."/>
            <person name="Liu G."/>
            <person name="Yu Y."/>
            <person name="Song L."/>
            <person name="Wang X."/>
            <person name="Qu X."/>
        </authorList>
    </citation>
    <scope>NUCLEOTIDE SEQUENCE [LARGE SCALE GENOMIC DNA]</scope>
    <source>
        <strain evidence="1 2">170</strain>
    </source>
</reference>
<dbReference type="eggNOG" id="COG0457">
    <property type="taxonomic scope" value="Bacteria"/>
</dbReference>
<dbReference type="KEGG" id="gps:C427_5112"/>
<dbReference type="EMBL" id="CP003837">
    <property type="protein sequence ID" value="AGH47211.1"/>
    <property type="molecule type" value="Genomic_DNA"/>
</dbReference>
<evidence type="ECO:0000313" key="2">
    <source>
        <dbReference type="Proteomes" id="UP000011864"/>
    </source>
</evidence>
<keyword evidence="2" id="KW-1185">Reference proteome</keyword>
<evidence type="ECO:0008006" key="3">
    <source>
        <dbReference type="Google" id="ProtNLM"/>
    </source>
</evidence>
<dbReference type="Proteomes" id="UP000011864">
    <property type="component" value="Chromosome"/>
</dbReference>
<sequence>MQLASSIQNILITLVFSLSFCGCQSTSVYVTPSELLLYDRGFVGFTQVQIESEQEIFRLDDKAKAFVKSTIASKTNKIDQMEALVRGIFDRSDLNLLYQGDANNTAIETFHSRAANCLSMSIMTYAMAKEAGFYVDFQEIMIPEFWTRKAGFSLLNGHINLKMFAPHDPNVFMLNKRSFQVDFDPQSSRSGLPKKNRE</sequence>
<gene>
    <name evidence="1" type="ORF">C427_5112</name>
</gene>
<dbReference type="AlphaFoldDB" id="M4RUG9"/>
<proteinExistence type="predicted"/>
<dbReference type="PATRIC" id="fig|1129794.4.peg.5097"/>